<keyword evidence="3" id="KW-1185">Reference proteome</keyword>
<feature type="domain" description="DUF5659" evidence="1">
    <location>
        <begin position="7"/>
        <end position="63"/>
    </location>
</feature>
<organism evidence="2 3">
    <name type="scientific">Caldicoprobacter faecalis</name>
    <dbReference type="NCBI Taxonomy" id="937334"/>
    <lineage>
        <taxon>Bacteria</taxon>
        <taxon>Bacillati</taxon>
        <taxon>Bacillota</taxon>
        <taxon>Clostridia</taxon>
        <taxon>Caldicoprobacterales</taxon>
        <taxon>Caldicoprobacteraceae</taxon>
        <taxon>Caldicoprobacter</taxon>
    </lineage>
</organism>
<proteinExistence type="predicted"/>
<name>A0A1I5WUP4_9FIRM</name>
<evidence type="ECO:0000313" key="3">
    <source>
        <dbReference type="Proteomes" id="UP000198577"/>
    </source>
</evidence>
<dbReference type="InterPro" id="IPR043718">
    <property type="entry name" value="DUF5659"/>
</dbReference>
<dbReference type="EMBL" id="FOXR01000019">
    <property type="protein sequence ID" value="SFQ23331.1"/>
    <property type="molecule type" value="Genomic_DNA"/>
</dbReference>
<evidence type="ECO:0000313" key="2">
    <source>
        <dbReference type="EMBL" id="SFQ23331.1"/>
    </source>
</evidence>
<dbReference type="RefSeq" id="WP_092282474.1">
    <property type="nucleotide sequence ID" value="NZ_FOXR01000019.1"/>
</dbReference>
<dbReference type="AlphaFoldDB" id="A0A1I5WUP4"/>
<protein>
    <recommendedName>
        <fullName evidence="1">DUF5659 domain-containing protein</fullName>
    </recommendedName>
</protein>
<reference evidence="2 3" key="1">
    <citation type="submission" date="2016-10" db="EMBL/GenBank/DDBJ databases">
        <authorList>
            <person name="de Groot N.N."/>
        </authorList>
    </citation>
    <scope>NUCLEOTIDE SEQUENCE [LARGE SCALE GENOMIC DNA]</scope>
    <source>
        <strain evidence="2 3">DSM 20678</strain>
    </source>
</reference>
<gene>
    <name evidence="2" type="ORF">SAMN05444406_11938</name>
</gene>
<evidence type="ECO:0000259" key="1">
    <source>
        <dbReference type="Pfam" id="PF18903"/>
    </source>
</evidence>
<dbReference type="STRING" id="937334.SAMN05444406_11938"/>
<dbReference type="Proteomes" id="UP000198577">
    <property type="component" value="Unassembled WGS sequence"/>
</dbReference>
<accession>A0A1I5WUP4</accession>
<dbReference type="OrthoDB" id="2088084at2"/>
<sequence length="68" mass="8122">MRQPHQNGYYVIKSMSLACFLIRKGFNLLKVDDSIQDPRKKVFLFEDTPELQRAITEFTQNLKRKRGY</sequence>
<dbReference type="Pfam" id="PF18903">
    <property type="entry name" value="DUF5659"/>
    <property type="match status" value="1"/>
</dbReference>